<dbReference type="InterPro" id="IPR022486">
    <property type="entry name" value="PPK2_PA0141"/>
</dbReference>
<comment type="similarity">
    <text evidence="1 4">Belongs to the polyphosphate kinase 2 (PPK2) family. Class I subfamily.</text>
</comment>
<dbReference type="InterPro" id="IPR022488">
    <property type="entry name" value="PPK2-related"/>
</dbReference>
<reference evidence="7" key="1">
    <citation type="journal article" date="2019" name="Int. J. Syst. Evol. Microbiol.">
        <title>The Global Catalogue of Microorganisms (GCM) 10K type strain sequencing project: providing services to taxonomists for standard genome sequencing and annotation.</title>
        <authorList>
            <consortium name="The Broad Institute Genomics Platform"/>
            <consortium name="The Broad Institute Genome Sequencing Center for Infectious Disease"/>
            <person name="Wu L."/>
            <person name="Ma J."/>
        </authorList>
    </citation>
    <scope>NUCLEOTIDE SEQUENCE [LARGE SCALE GENOMIC DNA]</scope>
    <source>
        <strain evidence="7">JCM 17190</strain>
    </source>
</reference>
<organism evidence="6 7">
    <name type="scientific">Celeribacter arenosi</name>
    <dbReference type="NCBI Taxonomy" id="792649"/>
    <lineage>
        <taxon>Bacteria</taxon>
        <taxon>Pseudomonadati</taxon>
        <taxon>Pseudomonadota</taxon>
        <taxon>Alphaproteobacteria</taxon>
        <taxon>Rhodobacterales</taxon>
        <taxon>Roseobacteraceae</taxon>
        <taxon>Celeribacter</taxon>
    </lineage>
</organism>
<comment type="caution">
    <text evidence="6">The sequence shown here is derived from an EMBL/GenBank/DDBJ whole genome shotgun (WGS) entry which is preliminary data.</text>
</comment>
<dbReference type="Gene3D" id="3.40.50.300">
    <property type="entry name" value="P-loop containing nucleotide triphosphate hydrolases"/>
    <property type="match status" value="1"/>
</dbReference>
<comment type="subunit">
    <text evidence="4">Homotetramer.</text>
</comment>
<evidence type="ECO:0000256" key="2">
    <source>
        <dbReference type="ARBA" id="ARBA00022679"/>
    </source>
</evidence>
<evidence type="ECO:0000256" key="4">
    <source>
        <dbReference type="RuleBase" id="RU369062"/>
    </source>
</evidence>
<dbReference type="Proteomes" id="UP001399917">
    <property type="component" value="Unassembled WGS sequence"/>
</dbReference>
<dbReference type="PANTHER" id="PTHR34383:SF1">
    <property type="entry name" value="ADP-POLYPHOSPHATE PHOSPHOTRANSFERASE"/>
    <property type="match status" value="1"/>
</dbReference>
<keyword evidence="3 4" id="KW-0418">Kinase</keyword>
<name>A0ABP7JTX3_9RHOB</name>
<dbReference type="SUPFAM" id="SSF52540">
    <property type="entry name" value="P-loop containing nucleoside triphosphate hydrolases"/>
    <property type="match status" value="1"/>
</dbReference>
<evidence type="ECO:0000259" key="5">
    <source>
        <dbReference type="Pfam" id="PF03976"/>
    </source>
</evidence>
<keyword evidence="2 4" id="KW-0808">Transferase</keyword>
<gene>
    <name evidence="6" type="primary">ppk2_1</name>
    <name evidence="6" type="ORF">GCM10022404_01190</name>
</gene>
<dbReference type="EC" id="2.7.4.-" evidence="4"/>
<dbReference type="RefSeq" id="WP_344842034.1">
    <property type="nucleotide sequence ID" value="NZ_BAABDF010000001.1"/>
</dbReference>
<evidence type="ECO:0000313" key="6">
    <source>
        <dbReference type="EMBL" id="GAA3853550.1"/>
    </source>
</evidence>
<sequence>MNDMPPNGKTPEGVETAPIEETVTGGAPVRQITPQKAFPKVTPDAIRSAFESGRYPYRRKMSRSEYEAEKVKLQAEMLKVQLWAKERGEKFVLLFEGRDAAGKGGTIKRFMEHLNPRHARVVALNKPSDEERGQWFFQRYLEHLPTNGEIVLYDRSWYNRAGVERVMGFCTPNDYLEFMRQTPELERMLVRSGLRLYKYWFSVTQSEQQRRFAARETDPLKQWKLSPIDKASLGKWDDYTEAKEAMFFYTDTADAPWTIIKSNDKKRARINCMRHFLSTIDYPDKDLEIARAPDPLIVGNAAHVVHKSEHILGTALHPDTRRGRNGKEES</sequence>
<dbReference type="PANTHER" id="PTHR34383">
    <property type="entry name" value="POLYPHOSPHATE:AMP PHOSPHOTRANSFERASE-RELATED"/>
    <property type="match status" value="1"/>
</dbReference>
<dbReference type="Pfam" id="PF03976">
    <property type="entry name" value="PPK2"/>
    <property type="match status" value="1"/>
</dbReference>
<evidence type="ECO:0000256" key="3">
    <source>
        <dbReference type="ARBA" id="ARBA00022777"/>
    </source>
</evidence>
<comment type="function">
    <text evidence="4">Uses inorganic polyphosphate (polyP) as a donor to convert GDP to GTP or ADP to ATP.</text>
</comment>
<dbReference type="InterPro" id="IPR027417">
    <property type="entry name" value="P-loop_NTPase"/>
</dbReference>
<dbReference type="GO" id="GO:0016301">
    <property type="term" value="F:kinase activity"/>
    <property type="evidence" value="ECO:0007669"/>
    <property type="project" value="UniProtKB-KW"/>
</dbReference>
<evidence type="ECO:0000313" key="7">
    <source>
        <dbReference type="Proteomes" id="UP001399917"/>
    </source>
</evidence>
<evidence type="ECO:0000256" key="1">
    <source>
        <dbReference type="ARBA" id="ARBA00009924"/>
    </source>
</evidence>
<dbReference type="NCBIfam" id="TIGR03707">
    <property type="entry name" value="PPK2_P_aer"/>
    <property type="match status" value="1"/>
</dbReference>
<proteinExistence type="inferred from homology"/>
<feature type="domain" description="Polyphosphate kinase-2-related" evidence="5">
    <location>
        <begin position="61"/>
        <end position="286"/>
    </location>
</feature>
<dbReference type="EMBL" id="BAABDF010000001">
    <property type="protein sequence ID" value="GAA3853550.1"/>
    <property type="molecule type" value="Genomic_DNA"/>
</dbReference>
<keyword evidence="7" id="KW-1185">Reference proteome</keyword>
<protein>
    <recommendedName>
        <fullName evidence="4">ADP/GDP-polyphosphate phosphotransferase</fullName>
        <ecNumber evidence="4">2.7.4.-</ecNumber>
    </recommendedName>
    <alternativeName>
        <fullName evidence="4">Polyphosphate kinase PPK2</fullName>
    </alternativeName>
</protein>
<accession>A0ABP7JTX3</accession>